<organism evidence="1 2">
    <name type="scientific">Stephania yunnanensis</name>
    <dbReference type="NCBI Taxonomy" id="152371"/>
    <lineage>
        <taxon>Eukaryota</taxon>
        <taxon>Viridiplantae</taxon>
        <taxon>Streptophyta</taxon>
        <taxon>Embryophyta</taxon>
        <taxon>Tracheophyta</taxon>
        <taxon>Spermatophyta</taxon>
        <taxon>Magnoliopsida</taxon>
        <taxon>Ranunculales</taxon>
        <taxon>Menispermaceae</taxon>
        <taxon>Menispermoideae</taxon>
        <taxon>Cissampelideae</taxon>
        <taxon>Stephania</taxon>
    </lineage>
</organism>
<sequence>MSLSRRRRSPPMPPPLLRPRRVAFIFSTKTTLPPKSLLPCHADASRATALAAAAASASSLELRR</sequence>
<reference evidence="1 2" key="1">
    <citation type="submission" date="2024-01" db="EMBL/GenBank/DDBJ databases">
        <title>Genome assemblies of Stephania.</title>
        <authorList>
            <person name="Yang L."/>
        </authorList>
    </citation>
    <scope>NUCLEOTIDE SEQUENCE [LARGE SCALE GENOMIC DNA]</scope>
    <source>
        <strain evidence="1">YNDBR</strain>
        <tissue evidence="1">Leaf</tissue>
    </source>
</reference>
<evidence type="ECO:0000313" key="1">
    <source>
        <dbReference type="EMBL" id="KAK9143393.1"/>
    </source>
</evidence>
<protein>
    <submittedName>
        <fullName evidence="1">Uncharacterized protein</fullName>
    </submittedName>
</protein>
<evidence type="ECO:0000313" key="2">
    <source>
        <dbReference type="Proteomes" id="UP001420932"/>
    </source>
</evidence>
<proteinExistence type="predicted"/>
<dbReference type="EMBL" id="JBBNAF010000005">
    <property type="protein sequence ID" value="KAK9143393.1"/>
    <property type="molecule type" value="Genomic_DNA"/>
</dbReference>
<keyword evidence="2" id="KW-1185">Reference proteome</keyword>
<dbReference type="Proteomes" id="UP001420932">
    <property type="component" value="Unassembled WGS sequence"/>
</dbReference>
<dbReference type="AlphaFoldDB" id="A0AAP0PFP2"/>
<name>A0AAP0PFP2_9MAGN</name>
<gene>
    <name evidence="1" type="ORF">Syun_012793</name>
</gene>
<accession>A0AAP0PFP2</accession>
<comment type="caution">
    <text evidence="1">The sequence shown here is derived from an EMBL/GenBank/DDBJ whole genome shotgun (WGS) entry which is preliminary data.</text>
</comment>